<sequence length="137" mass="16475">FKVKPFFLKIGSVWIVIENNYPVLCFDNARHLHQLNHVGYYLQYPFAEAPNQPEQLHKFPFTVAWTIKLISNQYVYMSFTLVRHSVRIQDHLLTTNAHLLARVIQQLFSRVFLTMKLCKYFWIKNVLRLWKCRNYGV</sequence>
<name>A0A8D3CN11_SCOMX</name>
<protein>
    <submittedName>
        <fullName evidence="1">Uncharacterized protein</fullName>
    </submittedName>
</protein>
<reference evidence="1" key="2">
    <citation type="submission" date="2025-08" db="UniProtKB">
        <authorList>
            <consortium name="Ensembl"/>
        </authorList>
    </citation>
    <scope>IDENTIFICATION</scope>
</reference>
<proteinExistence type="predicted"/>
<accession>A0A8D3CN11</accession>
<reference evidence="1" key="1">
    <citation type="submission" date="2023-05" db="EMBL/GenBank/DDBJ databases">
        <title>High-quality long-read genome of Scophthalmus maximus.</title>
        <authorList>
            <person name="Lien S."/>
            <person name="Martinez P."/>
        </authorList>
    </citation>
    <scope>NUCLEOTIDE SEQUENCE [LARGE SCALE GENOMIC DNA]</scope>
</reference>
<dbReference type="Proteomes" id="UP000694558">
    <property type="component" value="Chromosome 2"/>
</dbReference>
<dbReference type="AlphaFoldDB" id="A0A8D3CN11"/>
<organism evidence="1 2">
    <name type="scientific">Scophthalmus maximus</name>
    <name type="common">Turbot</name>
    <name type="synonym">Psetta maxima</name>
    <dbReference type="NCBI Taxonomy" id="52904"/>
    <lineage>
        <taxon>Eukaryota</taxon>
        <taxon>Metazoa</taxon>
        <taxon>Chordata</taxon>
        <taxon>Craniata</taxon>
        <taxon>Vertebrata</taxon>
        <taxon>Euteleostomi</taxon>
        <taxon>Actinopterygii</taxon>
        <taxon>Neopterygii</taxon>
        <taxon>Teleostei</taxon>
        <taxon>Neoteleostei</taxon>
        <taxon>Acanthomorphata</taxon>
        <taxon>Carangaria</taxon>
        <taxon>Pleuronectiformes</taxon>
        <taxon>Pleuronectoidei</taxon>
        <taxon>Scophthalmidae</taxon>
        <taxon>Scophthalmus</taxon>
    </lineage>
</organism>
<evidence type="ECO:0000313" key="1">
    <source>
        <dbReference type="Ensembl" id="ENSSMAP00000048669.1"/>
    </source>
</evidence>
<evidence type="ECO:0000313" key="2">
    <source>
        <dbReference type="Proteomes" id="UP000694558"/>
    </source>
</evidence>
<dbReference type="Ensembl" id="ENSSMAT00000057655.1">
    <property type="protein sequence ID" value="ENSSMAP00000048669.1"/>
    <property type="gene ID" value="ENSSMAG00000021593.1"/>
</dbReference>